<dbReference type="Proteomes" id="UP000215914">
    <property type="component" value="Unassembled WGS sequence"/>
</dbReference>
<evidence type="ECO:0000313" key="2">
    <source>
        <dbReference type="EMBL" id="KAF5762080.1"/>
    </source>
</evidence>
<dbReference type="OrthoDB" id="1722980at2759"/>
<dbReference type="Pfam" id="PF24758">
    <property type="entry name" value="LRR_At5g56370"/>
    <property type="match status" value="1"/>
</dbReference>
<dbReference type="InterPro" id="IPR032675">
    <property type="entry name" value="LRR_dom_sf"/>
</dbReference>
<proteinExistence type="predicted"/>
<dbReference type="PANTHER" id="PTHR31639">
    <property type="entry name" value="F-BOX PROTEIN-LIKE"/>
    <property type="match status" value="1"/>
</dbReference>
<evidence type="ECO:0000259" key="1">
    <source>
        <dbReference type="PROSITE" id="PS50181"/>
    </source>
</evidence>
<reference evidence="2" key="2">
    <citation type="submission" date="2020-06" db="EMBL/GenBank/DDBJ databases">
        <title>Helianthus annuus Genome sequencing and assembly Release 2.</title>
        <authorList>
            <person name="Gouzy J."/>
            <person name="Langlade N."/>
            <person name="Munos S."/>
        </authorList>
    </citation>
    <scope>NUCLEOTIDE SEQUENCE</scope>
    <source>
        <tissue evidence="2">Leaves</tissue>
    </source>
</reference>
<organism evidence="2 3">
    <name type="scientific">Helianthus annuus</name>
    <name type="common">Common sunflower</name>
    <dbReference type="NCBI Taxonomy" id="4232"/>
    <lineage>
        <taxon>Eukaryota</taxon>
        <taxon>Viridiplantae</taxon>
        <taxon>Streptophyta</taxon>
        <taxon>Embryophyta</taxon>
        <taxon>Tracheophyta</taxon>
        <taxon>Spermatophyta</taxon>
        <taxon>Magnoliopsida</taxon>
        <taxon>eudicotyledons</taxon>
        <taxon>Gunneridae</taxon>
        <taxon>Pentapetalae</taxon>
        <taxon>asterids</taxon>
        <taxon>campanulids</taxon>
        <taxon>Asterales</taxon>
        <taxon>Asteraceae</taxon>
        <taxon>Asteroideae</taxon>
        <taxon>Heliantheae alliance</taxon>
        <taxon>Heliantheae</taxon>
        <taxon>Helianthus</taxon>
    </lineage>
</organism>
<dbReference type="InterPro" id="IPR006566">
    <property type="entry name" value="FBD"/>
</dbReference>
<feature type="domain" description="F-box" evidence="1">
    <location>
        <begin position="12"/>
        <end position="64"/>
    </location>
</feature>
<keyword evidence="3" id="KW-1185">Reference proteome</keyword>
<dbReference type="AlphaFoldDB" id="A0A9K3DVZ4"/>
<dbReference type="SMART" id="SM00256">
    <property type="entry name" value="FBOX"/>
    <property type="match status" value="1"/>
</dbReference>
<accession>A0A9K3DVZ4</accession>
<dbReference type="InterPro" id="IPR001810">
    <property type="entry name" value="F-box_dom"/>
</dbReference>
<dbReference type="PANTHER" id="PTHR31639:SF312">
    <property type="entry name" value="CYCLIN-LIKE F-BOX"/>
    <property type="match status" value="1"/>
</dbReference>
<gene>
    <name evidence="2" type="ORF">HanXRQr2_Chr16g0772691</name>
</gene>
<name>A0A9K3DVZ4_HELAN</name>
<dbReference type="SMART" id="SM00579">
    <property type="entry name" value="FBD"/>
    <property type="match status" value="1"/>
</dbReference>
<dbReference type="Gramene" id="mRNA:HanXRQr2_Chr16g0772691">
    <property type="protein sequence ID" value="mRNA:HanXRQr2_Chr16g0772691"/>
    <property type="gene ID" value="HanXRQr2_Chr16g0772691"/>
</dbReference>
<dbReference type="InterPro" id="IPR036047">
    <property type="entry name" value="F-box-like_dom_sf"/>
</dbReference>
<dbReference type="SUPFAM" id="SSF81383">
    <property type="entry name" value="F-box domain"/>
    <property type="match status" value="1"/>
</dbReference>
<dbReference type="PROSITE" id="PS50181">
    <property type="entry name" value="FBOX"/>
    <property type="match status" value="1"/>
</dbReference>
<dbReference type="SUPFAM" id="SSF52047">
    <property type="entry name" value="RNI-like"/>
    <property type="match status" value="1"/>
</dbReference>
<sequence>MARKAFKFAPPKDVISSMPDNVVTHILDRLPIQDAVNTSILSRNWRFKWTLLGQLVFDENFLKYLAKRNGVSKFGRIISRLLLHLKGTITKFVLSIDKRSYSALDDEDIAYWILFLSRKGVEDLTITKTNGEALNLPSNLFSCLELKHLKLRYCFFKPPTSFHGFPKLLNLDLDLLDFETDKFGEFITQCPLLEILNMRNQHHLLETSSMDYYFSVGKAKLVDIAKLANIKRLSLSLSDTEMVRDSSSIFELVGFFPKLQELNLDFVRYKLTKDSANKKCTTAFPCLKTLKLSTIDVYDGLLLSCALELIRSCPNLQTFEILANDLDRDPTYAKCSPYVDYNATGLLQLRSVDVSDVKDSVIEVCLIKYLLASSPFLKRFVVRPSSHLSSDEKLRLARKLLKLHRASLTVEIDLL</sequence>
<dbReference type="EMBL" id="MNCJ02000331">
    <property type="protein sequence ID" value="KAF5762080.1"/>
    <property type="molecule type" value="Genomic_DNA"/>
</dbReference>
<comment type="caution">
    <text evidence="2">The sequence shown here is derived from an EMBL/GenBank/DDBJ whole genome shotgun (WGS) entry which is preliminary data.</text>
</comment>
<protein>
    <submittedName>
        <fullName evidence="2">F-box domain, FBD domain, leucine-rich repeat domain superfamily</fullName>
    </submittedName>
</protein>
<dbReference type="Gene3D" id="3.80.10.10">
    <property type="entry name" value="Ribonuclease Inhibitor"/>
    <property type="match status" value="2"/>
</dbReference>
<evidence type="ECO:0000313" key="3">
    <source>
        <dbReference type="Proteomes" id="UP000215914"/>
    </source>
</evidence>
<dbReference type="InterPro" id="IPR055411">
    <property type="entry name" value="LRR_FXL15/At3g58940/PEG3-like"/>
</dbReference>
<reference evidence="2" key="1">
    <citation type="journal article" date="2017" name="Nature">
        <title>The sunflower genome provides insights into oil metabolism, flowering and Asterid evolution.</title>
        <authorList>
            <person name="Badouin H."/>
            <person name="Gouzy J."/>
            <person name="Grassa C.J."/>
            <person name="Murat F."/>
            <person name="Staton S.E."/>
            <person name="Cottret L."/>
            <person name="Lelandais-Briere C."/>
            <person name="Owens G.L."/>
            <person name="Carrere S."/>
            <person name="Mayjonade B."/>
            <person name="Legrand L."/>
            <person name="Gill N."/>
            <person name="Kane N.C."/>
            <person name="Bowers J.E."/>
            <person name="Hubner S."/>
            <person name="Bellec A."/>
            <person name="Berard A."/>
            <person name="Berges H."/>
            <person name="Blanchet N."/>
            <person name="Boniface M.C."/>
            <person name="Brunel D."/>
            <person name="Catrice O."/>
            <person name="Chaidir N."/>
            <person name="Claudel C."/>
            <person name="Donnadieu C."/>
            <person name="Faraut T."/>
            <person name="Fievet G."/>
            <person name="Helmstetter N."/>
            <person name="King M."/>
            <person name="Knapp S.J."/>
            <person name="Lai Z."/>
            <person name="Le Paslier M.C."/>
            <person name="Lippi Y."/>
            <person name="Lorenzon L."/>
            <person name="Mandel J.R."/>
            <person name="Marage G."/>
            <person name="Marchand G."/>
            <person name="Marquand E."/>
            <person name="Bret-Mestries E."/>
            <person name="Morien E."/>
            <person name="Nambeesan S."/>
            <person name="Nguyen T."/>
            <person name="Pegot-Espagnet P."/>
            <person name="Pouilly N."/>
            <person name="Raftis F."/>
            <person name="Sallet E."/>
            <person name="Schiex T."/>
            <person name="Thomas J."/>
            <person name="Vandecasteele C."/>
            <person name="Vares D."/>
            <person name="Vear F."/>
            <person name="Vautrin S."/>
            <person name="Crespi M."/>
            <person name="Mangin B."/>
            <person name="Burke J.M."/>
            <person name="Salse J."/>
            <person name="Munos S."/>
            <person name="Vincourt P."/>
            <person name="Rieseberg L.H."/>
            <person name="Langlade N.B."/>
        </authorList>
    </citation>
    <scope>NUCLEOTIDE SEQUENCE</scope>
    <source>
        <tissue evidence="2">Leaves</tissue>
    </source>
</reference>
<dbReference type="Pfam" id="PF00646">
    <property type="entry name" value="F-box"/>
    <property type="match status" value="1"/>
</dbReference>